<evidence type="ECO:0000256" key="1">
    <source>
        <dbReference type="SAM" id="MobiDB-lite"/>
    </source>
</evidence>
<reference evidence="2 3" key="1">
    <citation type="submission" date="2018-03" db="EMBL/GenBank/DDBJ databases">
        <title>Novel Streptomyces sp. from soil.</title>
        <authorList>
            <person name="Tan G.Y.A."/>
            <person name="Lee Z.Y."/>
        </authorList>
    </citation>
    <scope>NUCLEOTIDE SEQUENCE [LARGE SCALE GENOMIC DNA]</scope>
    <source>
        <strain evidence="2 3">ST5x</strain>
    </source>
</reference>
<dbReference type="Proteomes" id="UP000239322">
    <property type="component" value="Unassembled WGS sequence"/>
</dbReference>
<evidence type="ECO:0000313" key="2">
    <source>
        <dbReference type="EMBL" id="PRH76746.1"/>
    </source>
</evidence>
<dbReference type="EMBL" id="PVLV01000436">
    <property type="protein sequence ID" value="PRH76746.1"/>
    <property type="molecule type" value="Genomic_DNA"/>
</dbReference>
<protein>
    <recommendedName>
        <fullName evidence="4">HNH endonuclease</fullName>
    </recommendedName>
</protein>
<dbReference type="AlphaFoldDB" id="A0A2S9PQQ2"/>
<comment type="caution">
    <text evidence="2">The sequence shown here is derived from an EMBL/GenBank/DDBJ whole genome shotgun (WGS) entry which is preliminary data.</text>
</comment>
<evidence type="ECO:0000313" key="3">
    <source>
        <dbReference type="Proteomes" id="UP000239322"/>
    </source>
</evidence>
<gene>
    <name evidence="2" type="ORF">C6N75_23980</name>
</gene>
<proteinExistence type="predicted"/>
<keyword evidence="3" id="KW-1185">Reference proteome</keyword>
<name>A0A2S9PQQ2_9ACTN</name>
<accession>A0A2S9PQQ2</accession>
<evidence type="ECO:0008006" key="4">
    <source>
        <dbReference type="Google" id="ProtNLM"/>
    </source>
</evidence>
<sequence>MRHLVHVRDGGRCVRCNTPANLTIHHRVNRGMGSSREEWINQPQNLLLVCTTCNSWFEDHPRESYSHGWKVRRPMLPGEMTVRYPGGAEFALHPDGSRSRVTPEPASETVRRFDGTTIRVTGGAR</sequence>
<organism evidence="2 3">
    <name type="scientific">Streptomyces solincola</name>
    <dbReference type="NCBI Taxonomy" id="2100817"/>
    <lineage>
        <taxon>Bacteria</taxon>
        <taxon>Bacillati</taxon>
        <taxon>Actinomycetota</taxon>
        <taxon>Actinomycetes</taxon>
        <taxon>Kitasatosporales</taxon>
        <taxon>Streptomycetaceae</taxon>
        <taxon>Streptomyces</taxon>
    </lineage>
</organism>
<dbReference type="Gene3D" id="1.10.30.50">
    <property type="match status" value="1"/>
</dbReference>
<feature type="region of interest" description="Disordered" evidence="1">
    <location>
        <begin position="89"/>
        <end position="109"/>
    </location>
</feature>